<dbReference type="InterPro" id="IPR002052">
    <property type="entry name" value="DNA_methylase_N6_adenine_CS"/>
</dbReference>
<comment type="caution">
    <text evidence="11">The sequence shown here is derived from an EMBL/GenBank/DDBJ whole genome shotgun (WGS) entry which is preliminary data.</text>
</comment>
<evidence type="ECO:0000256" key="4">
    <source>
        <dbReference type="ARBA" id="ARBA00022691"/>
    </source>
</evidence>
<evidence type="ECO:0000256" key="8">
    <source>
        <dbReference type="SAM" id="Coils"/>
    </source>
</evidence>
<evidence type="ECO:0000256" key="6">
    <source>
        <dbReference type="ARBA" id="ARBA00023125"/>
    </source>
</evidence>
<dbReference type="PANTHER" id="PTHR33841:SF1">
    <property type="entry name" value="DNA METHYLTRANSFERASE A"/>
    <property type="match status" value="1"/>
</dbReference>
<evidence type="ECO:0000259" key="9">
    <source>
        <dbReference type="Pfam" id="PF07669"/>
    </source>
</evidence>
<proteinExistence type="predicted"/>
<dbReference type="InterPro" id="IPR011639">
    <property type="entry name" value="MethylTrfase_TaqI-like_dom"/>
</dbReference>
<evidence type="ECO:0000313" key="11">
    <source>
        <dbReference type="EMBL" id="MBM7557410.1"/>
    </source>
</evidence>
<feature type="domain" description="TaqI-like C-terminal specificity" evidence="10">
    <location>
        <begin position="782"/>
        <end position="914"/>
    </location>
</feature>
<dbReference type="InterPro" id="IPR029063">
    <property type="entry name" value="SAM-dependent_MTases_sf"/>
</dbReference>
<keyword evidence="2 11" id="KW-0489">Methyltransferase</keyword>
<accession>A0A938XTU7</accession>
<evidence type="ECO:0000259" key="10">
    <source>
        <dbReference type="Pfam" id="PF12950"/>
    </source>
</evidence>
<keyword evidence="5" id="KW-0680">Restriction system</keyword>
<dbReference type="GO" id="GO:0009307">
    <property type="term" value="P:DNA restriction-modification system"/>
    <property type="evidence" value="ECO:0007669"/>
    <property type="project" value="UniProtKB-KW"/>
</dbReference>
<dbReference type="InterPro" id="IPR050953">
    <property type="entry name" value="N4_N6_ade-DNA_methylase"/>
</dbReference>
<dbReference type="EMBL" id="JAFBDQ010000012">
    <property type="protein sequence ID" value="MBM7557410.1"/>
    <property type="molecule type" value="Genomic_DNA"/>
</dbReference>
<dbReference type="GO" id="GO:0032259">
    <property type="term" value="P:methylation"/>
    <property type="evidence" value="ECO:0007669"/>
    <property type="project" value="UniProtKB-KW"/>
</dbReference>
<dbReference type="GO" id="GO:0003677">
    <property type="term" value="F:DNA binding"/>
    <property type="evidence" value="ECO:0007669"/>
    <property type="project" value="UniProtKB-KW"/>
</dbReference>
<gene>
    <name evidence="11" type="ORF">JOC47_002276</name>
</gene>
<evidence type="ECO:0000256" key="3">
    <source>
        <dbReference type="ARBA" id="ARBA00022679"/>
    </source>
</evidence>
<dbReference type="InterPro" id="IPR044946">
    <property type="entry name" value="Restrct_endonuc_typeI_TRD_sf"/>
</dbReference>
<keyword evidence="6" id="KW-0238">DNA-binding</keyword>
<dbReference type="Pfam" id="PF07669">
    <property type="entry name" value="Eco57I"/>
    <property type="match status" value="1"/>
</dbReference>
<protein>
    <recommendedName>
        <fullName evidence="1">site-specific DNA-methyltransferase (adenine-specific)</fullName>
        <ecNumber evidence="1">2.1.1.72</ecNumber>
    </recommendedName>
</protein>
<evidence type="ECO:0000313" key="12">
    <source>
        <dbReference type="Proteomes" id="UP000774000"/>
    </source>
</evidence>
<keyword evidence="8" id="KW-0175">Coiled coil</keyword>
<dbReference type="Gene3D" id="3.90.220.20">
    <property type="entry name" value="DNA methylase specificity domains"/>
    <property type="match status" value="1"/>
</dbReference>
<feature type="coiled-coil region" evidence="8">
    <location>
        <begin position="1071"/>
        <end position="1098"/>
    </location>
</feature>
<dbReference type="GO" id="GO:0009007">
    <property type="term" value="F:site-specific DNA-methyltransferase (adenine-specific) activity"/>
    <property type="evidence" value="ECO:0007669"/>
    <property type="project" value="UniProtKB-EC"/>
</dbReference>
<feature type="domain" description="Type II methyltransferase M.TaqI-like" evidence="9">
    <location>
        <begin position="413"/>
        <end position="613"/>
    </location>
</feature>
<dbReference type="Gene3D" id="3.40.50.150">
    <property type="entry name" value="Vaccinia Virus protein VP39"/>
    <property type="match status" value="1"/>
</dbReference>
<feature type="coiled-coil region" evidence="8">
    <location>
        <begin position="455"/>
        <end position="498"/>
    </location>
</feature>
<dbReference type="SUPFAM" id="SSF53335">
    <property type="entry name" value="S-adenosyl-L-methionine-dependent methyltransferases"/>
    <property type="match status" value="1"/>
</dbReference>
<dbReference type="AlphaFoldDB" id="A0A938XTU7"/>
<dbReference type="RefSeq" id="WP_204702160.1">
    <property type="nucleotide sequence ID" value="NZ_JAFBDQ010000012.1"/>
</dbReference>
<evidence type="ECO:0000256" key="5">
    <source>
        <dbReference type="ARBA" id="ARBA00022747"/>
    </source>
</evidence>
<comment type="catalytic activity">
    <reaction evidence="7">
        <text>a 2'-deoxyadenosine in DNA + S-adenosyl-L-methionine = an N(6)-methyl-2'-deoxyadenosine in DNA + S-adenosyl-L-homocysteine + H(+)</text>
        <dbReference type="Rhea" id="RHEA:15197"/>
        <dbReference type="Rhea" id="RHEA-COMP:12418"/>
        <dbReference type="Rhea" id="RHEA-COMP:12419"/>
        <dbReference type="ChEBI" id="CHEBI:15378"/>
        <dbReference type="ChEBI" id="CHEBI:57856"/>
        <dbReference type="ChEBI" id="CHEBI:59789"/>
        <dbReference type="ChEBI" id="CHEBI:90615"/>
        <dbReference type="ChEBI" id="CHEBI:90616"/>
        <dbReference type="EC" id="2.1.1.72"/>
    </reaction>
</comment>
<dbReference type="Pfam" id="PF12950">
    <property type="entry name" value="TaqI_C"/>
    <property type="match status" value="1"/>
</dbReference>
<reference evidence="11" key="1">
    <citation type="submission" date="2021-01" db="EMBL/GenBank/DDBJ databases">
        <title>Genomic Encyclopedia of Type Strains, Phase IV (KMG-IV): sequencing the most valuable type-strain genomes for metagenomic binning, comparative biology and taxonomic classification.</title>
        <authorList>
            <person name="Goeker M."/>
        </authorList>
    </citation>
    <scope>NUCLEOTIDE SEQUENCE</scope>
    <source>
        <strain evidence="11">DSM 23230</strain>
    </source>
</reference>
<dbReference type="EC" id="2.1.1.72" evidence="1"/>
<dbReference type="Proteomes" id="UP000774000">
    <property type="component" value="Unassembled WGS sequence"/>
</dbReference>
<name>A0A938XTU7_9FIRM</name>
<dbReference type="PRINTS" id="PR00507">
    <property type="entry name" value="N12N6MTFRASE"/>
</dbReference>
<keyword evidence="12" id="KW-1185">Reference proteome</keyword>
<evidence type="ECO:0000256" key="2">
    <source>
        <dbReference type="ARBA" id="ARBA00022603"/>
    </source>
</evidence>
<evidence type="ECO:0000256" key="1">
    <source>
        <dbReference type="ARBA" id="ARBA00011900"/>
    </source>
</evidence>
<dbReference type="SUPFAM" id="SSF116734">
    <property type="entry name" value="DNA methylase specificity domain"/>
    <property type="match status" value="1"/>
</dbReference>
<dbReference type="PANTHER" id="PTHR33841">
    <property type="entry name" value="DNA METHYLTRANSFERASE YEEA-RELATED"/>
    <property type="match status" value="1"/>
</dbReference>
<dbReference type="InterPro" id="IPR025931">
    <property type="entry name" value="TaqI_C"/>
</dbReference>
<sequence>MRKELLKSTFSTKFDLDNLEELIAEIYESPIAREEIDFAEQNVNSFLRLKAEDEQNVVLVLETTTELKWNFKLRKLVADYLAEHQLKQGLVAFFNPQQQDWYWTIVHRTELSPYLLNCYSIPVGPNMSGANWDELQQSLKNKDLQELTRDFGTALRKKFVADCKEYHQLLEDKLTLSLGAGLKEELSSNLAELAEKLLSKLILFYILTKKELLEVKFRDHLETSEQKKLVDLAQLEILDLFIKDQNKIILPQKIELVKEVWELLNDYDLSITEDEPWAKVLTIGPEILADVHEELLGANQRKTNGVFYTPKQVVHYMSQQSIIEHLLSQIPELDYQQVKNLVRERELANIDKSLLPQIYKSLSEIKVCDPAVGSGAFALGIAKELFRIKEIVIYLIGDQVMSQELKVNTVKDSLYCLDIDRGAVEITKLRLWLWTAAEKKFLGDLKYQIIESNPLLKIERNLEQQDTELKAARNDYYQQSTLRERKKYKQRYEQLKEEKLGKVFSLVDYFPKVFKQGGFNIVISNPPYVGEKGNKEIFREIKKYSLGQFYSGKMDLFYFFFHLGLDIVCEQGTVALITTNYYLTATGGYQLREDLQQRGVIKKLINFNNLRLFPAAIGQHNLITILQKDSSNQASAVAENIVTYREGDADEETLLQILAETDEQSNYYTVPQEKLYQGPEKYLRLEVDKIDDFLTVVAEKSEELGTLCNVNQGIVSGCDRVSNRHIKGYDLPQQVKGSGIFVLTAAEVEELNLSQDKQEVLKPWFKNSDIKQYWCQQENKGEYILYLKQGTSKLTTALKDHLRPFRAILESRREVAADRIKWWELQWPRSKEIFEEPKLVVPQRSKINTFAYTEDSWYASADVYYITQPQPGVKLKYILALLNSTLYYLWFYYKGKKKGNLLELYQKPLTEVPIKVISLEQQQIFIDLVEQIELKKEKLIEYQAITFAEIKNKVNLTTRSTLKEIIDDSKVFEVDYHGQAKIVRDIKVVLKEEKVELYSAKSSTGYYRLFEFEVLNNQLRKYLKFYLESLTTEQLEEINNNSNSALVDRVLEIEIPGYQEVSRVQTIVDYWEEIQESKSKIQEKIIDLQEEIDQLVYQLYDFNAAEIEFLTKKKKEIKNY</sequence>
<keyword evidence="4" id="KW-0949">S-adenosyl-L-methionine</keyword>
<evidence type="ECO:0000256" key="7">
    <source>
        <dbReference type="ARBA" id="ARBA00047942"/>
    </source>
</evidence>
<organism evidence="11 12">
    <name type="scientific">Halanaerobacter jeridensis</name>
    <dbReference type="NCBI Taxonomy" id="706427"/>
    <lineage>
        <taxon>Bacteria</taxon>
        <taxon>Bacillati</taxon>
        <taxon>Bacillota</taxon>
        <taxon>Clostridia</taxon>
        <taxon>Halanaerobiales</taxon>
        <taxon>Halobacteroidaceae</taxon>
        <taxon>Halanaerobacter</taxon>
    </lineage>
</organism>
<dbReference type="PROSITE" id="PS00092">
    <property type="entry name" value="N6_MTASE"/>
    <property type="match status" value="1"/>
</dbReference>
<keyword evidence="3 11" id="KW-0808">Transferase</keyword>